<accession>A0AAE0XUG9</accession>
<organism evidence="1 2">
    <name type="scientific">Elysia crispata</name>
    <name type="common">lettuce slug</name>
    <dbReference type="NCBI Taxonomy" id="231223"/>
    <lineage>
        <taxon>Eukaryota</taxon>
        <taxon>Metazoa</taxon>
        <taxon>Spiralia</taxon>
        <taxon>Lophotrochozoa</taxon>
        <taxon>Mollusca</taxon>
        <taxon>Gastropoda</taxon>
        <taxon>Heterobranchia</taxon>
        <taxon>Euthyneura</taxon>
        <taxon>Panpulmonata</taxon>
        <taxon>Sacoglossa</taxon>
        <taxon>Placobranchoidea</taxon>
        <taxon>Plakobranchidae</taxon>
        <taxon>Elysia</taxon>
    </lineage>
</organism>
<dbReference type="AlphaFoldDB" id="A0AAE0XUG9"/>
<evidence type="ECO:0000313" key="1">
    <source>
        <dbReference type="EMBL" id="KAK3712426.1"/>
    </source>
</evidence>
<reference evidence="1" key="1">
    <citation type="journal article" date="2023" name="G3 (Bethesda)">
        <title>A reference genome for the long-term kleptoplast-retaining sea slug Elysia crispata morphotype clarki.</title>
        <authorList>
            <person name="Eastman K.E."/>
            <person name="Pendleton A.L."/>
            <person name="Shaikh M.A."/>
            <person name="Suttiyut T."/>
            <person name="Ogas R."/>
            <person name="Tomko P."/>
            <person name="Gavelis G."/>
            <person name="Widhalm J.R."/>
            <person name="Wisecaver J.H."/>
        </authorList>
    </citation>
    <scope>NUCLEOTIDE SEQUENCE</scope>
    <source>
        <strain evidence="1">ECLA1</strain>
    </source>
</reference>
<sequence length="93" mass="10199">MRVLYSITAQKPGRSFTTPSYPHPLTIHWPSISSSLVILSSSTSHPLIIHTHCLSTGHPHSLDIHLPSTSTSYPLAIRWPSSSIGSRLAIHTH</sequence>
<protein>
    <submittedName>
        <fullName evidence="1">Uncharacterized protein</fullName>
    </submittedName>
</protein>
<gene>
    <name evidence="1" type="ORF">RRG08_002756</name>
</gene>
<dbReference type="EMBL" id="JAWDGP010007584">
    <property type="protein sequence ID" value="KAK3712426.1"/>
    <property type="molecule type" value="Genomic_DNA"/>
</dbReference>
<keyword evidence="2" id="KW-1185">Reference proteome</keyword>
<evidence type="ECO:0000313" key="2">
    <source>
        <dbReference type="Proteomes" id="UP001283361"/>
    </source>
</evidence>
<name>A0AAE0XUG9_9GAST</name>
<dbReference type="Proteomes" id="UP001283361">
    <property type="component" value="Unassembled WGS sequence"/>
</dbReference>
<proteinExistence type="predicted"/>
<comment type="caution">
    <text evidence="1">The sequence shown here is derived from an EMBL/GenBank/DDBJ whole genome shotgun (WGS) entry which is preliminary data.</text>
</comment>